<evidence type="ECO:0000313" key="2">
    <source>
        <dbReference type="EMBL" id="PQO46205.1"/>
    </source>
</evidence>
<dbReference type="Proteomes" id="UP000237819">
    <property type="component" value="Unassembled WGS sequence"/>
</dbReference>
<dbReference type="AlphaFoldDB" id="A0A2S8GP54"/>
<dbReference type="OrthoDB" id="292370at2"/>
<evidence type="ECO:0000256" key="1">
    <source>
        <dbReference type="SAM" id="SignalP"/>
    </source>
</evidence>
<comment type="caution">
    <text evidence="2">The sequence shown here is derived from an EMBL/GenBank/DDBJ whole genome shotgun (WGS) entry which is preliminary data.</text>
</comment>
<accession>A0A2S8GP54</accession>
<feature type="chain" id="PRO_5015497328" evidence="1">
    <location>
        <begin position="21"/>
        <end position="331"/>
    </location>
</feature>
<dbReference type="EMBL" id="PUHZ01000010">
    <property type="protein sequence ID" value="PQO46205.1"/>
    <property type="molecule type" value="Genomic_DNA"/>
</dbReference>
<name>A0A2S8GP54_9BACT</name>
<organism evidence="2 3">
    <name type="scientific">Blastopirellula marina</name>
    <dbReference type="NCBI Taxonomy" id="124"/>
    <lineage>
        <taxon>Bacteria</taxon>
        <taxon>Pseudomonadati</taxon>
        <taxon>Planctomycetota</taxon>
        <taxon>Planctomycetia</taxon>
        <taxon>Pirellulales</taxon>
        <taxon>Pirellulaceae</taxon>
        <taxon>Blastopirellula</taxon>
    </lineage>
</organism>
<gene>
    <name evidence="2" type="ORF">C5Y93_09465</name>
</gene>
<reference evidence="2 3" key="1">
    <citation type="submission" date="2018-02" db="EMBL/GenBank/DDBJ databases">
        <title>Comparative genomes isolates from brazilian mangrove.</title>
        <authorList>
            <person name="Araujo J.E."/>
            <person name="Taketani R.G."/>
            <person name="Silva M.C.P."/>
            <person name="Loureco M.V."/>
            <person name="Andreote F.D."/>
        </authorList>
    </citation>
    <scope>NUCLEOTIDE SEQUENCE [LARGE SCALE GENOMIC DNA]</scope>
    <source>
        <strain evidence="2 3">Nap-Phe MGV</strain>
    </source>
</reference>
<dbReference type="RefSeq" id="WP_105335176.1">
    <property type="nucleotide sequence ID" value="NZ_PUHZ01000010.1"/>
</dbReference>
<sequence>MFHRLLSFVLLLTLFTTAVAEEARLDDRFQFPKQGHFELLYSIHIEVKGLSLKSEADVLALQKRIEAIPFDEERITSHKLLIDLGLQRIERPLPTPRPGVTNFRRLPDWREMTVSFDEDRFIQTDKADNLSSIYAASPYGEVQVTRSPTNTQANHYGLRRRPNVARVDVGQILSRVGIDRAQAYQVETQDDREVLILSENIKYFAFPKRDLITARLSGMPAGPIYSASLQFYHERPTKTDGIWMPRLTMNIRRKSRDSCRVQFYIIRKAELDKPPEDKDFRVPLYRGDTYVSDESEQRYVVRMPMTLTDILDKPPSLVRDLIEHERRNPGP</sequence>
<evidence type="ECO:0000313" key="3">
    <source>
        <dbReference type="Proteomes" id="UP000237819"/>
    </source>
</evidence>
<feature type="signal peptide" evidence="1">
    <location>
        <begin position="1"/>
        <end position="20"/>
    </location>
</feature>
<protein>
    <submittedName>
        <fullName evidence="2">Uncharacterized protein</fullName>
    </submittedName>
</protein>
<proteinExistence type="predicted"/>
<keyword evidence="1" id="KW-0732">Signal</keyword>